<dbReference type="InterPro" id="IPR027417">
    <property type="entry name" value="P-loop_NTPase"/>
</dbReference>
<dbReference type="CDD" id="cd00267">
    <property type="entry name" value="ABC_ATPase"/>
    <property type="match status" value="1"/>
</dbReference>
<gene>
    <name evidence="1" type="ORF">BWGOE8_25100</name>
</gene>
<name>A0A1E8B7H3_BACMY</name>
<comment type="caution">
    <text evidence="1">The sequence shown here is derived from an EMBL/GenBank/DDBJ whole genome shotgun (WGS) entry which is preliminary data.</text>
</comment>
<proteinExistence type="predicted"/>
<dbReference type="Gene3D" id="3.40.50.300">
    <property type="entry name" value="P-loop containing nucleotide triphosphate hydrolases"/>
    <property type="match status" value="1"/>
</dbReference>
<dbReference type="Proteomes" id="UP000175706">
    <property type="component" value="Unassembled WGS sequence"/>
</dbReference>
<dbReference type="RefSeq" id="WP_070145794.1">
    <property type="nucleotide sequence ID" value="NZ_LXLT01000029.1"/>
</dbReference>
<dbReference type="SUPFAM" id="SSF52540">
    <property type="entry name" value="P-loop containing nucleoside triphosphate hydrolases"/>
    <property type="match status" value="1"/>
</dbReference>
<sequence length="431" mass="50743">MKVLIDSEYDFSDKYREVIRVFGINPKVRHIYNNFDFEENLDGITYITGCSGSGKTTLSKEICLHKGYVQVKKDFEKNVPIIDILNKNFKDTLYYLNMVGLSEPYLYITNYNNLSTGQQFRFDLAYMLSKGYKKIFIDEFCSYLDRPTAKIVSFNTQKLLRKLGISAILASAHDDLEEYLRPDNKISLNLDKEINILKKDYDKSNPFLESIKVSGGTYEDYLELEKYHYFPHSSEETNQLYNTVYYKLEFNGDLMGVIILKSPYSNDQEDEEFIEINSQVKILSRIILHPLIRGAGLSTYFFGEVEKLNGKVPMYVCSALAEYIPFFLNMGFKEIQEYELNKEEDYIFIEKYFEGFGDIDISQRDILLAEERALSKITFWQYKLYCALANKMPKYNEEHFKGFVTGVFNENDIKWLYEEIKFIKMKHYIKK</sequence>
<dbReference type="AlphaFoldDB" id="A0A1E8B7H3"/>
<organism evidence="1 2">
    <name type="scientific">Bacillus mycoides</name>
    <dbReference type="NCBI Taxonomy" id="1405"/>
    <lineage>
        <taxon>Bacteria</taxon>
        <taxon>Bacillati</taxon>
        <taxon>Bacillota</taxon>
        <taxon>Bacilli</taxon>
        <taxon>Bacillales</taxon>
        <taxon>Bacillaceae</taxon>
        <taxon>Bacillus</taxon>
        <taxon>Bacillus cereus group</taxon>
    </lineage>
</organism>
<reference evidence="1 2" key="1">
    <citation type="submission" date="2016-05" db="EMBL/GenBank/DDBJ databases">
        <title>Bacillus thuringiensis and Bacillus weihenstephanensis as novel biocontrol agents of wilt causing Verticillium species.</title>
        <authorList>
            <person name="Hollensteiner J."/>
            <person name="Wemheuer F."/>
            <person name="Harting R."/>
            <person name="Kolarzyk A."/>
            <person name="Diaz-Valerio S."/>
            <person name="Poehlein A."/>
            <person name="Brzuszkiewicz E."/>
            <person name="Nesemann K."/>
            <person name="Braus-Stromeyer S."/>
            <person name="Braus G."/>
            <person name="Daniel R."/>
            <person name="Liesegang H."/>
        </authorList>
    </citation>
    <scope>NUCLEOTIDE SEQUENCE [LARGE SCALE GENOMIC DNA]</scope>
    <source>
        <strain evidence="1 2">GOE8</strain>
    </source>
</reference>
<accession>A0A1E8B7H3</accession>
<dbReference type="EMBL" id="LXLT01000029">
    <property type="protein sequence ID" value="OFD79252.1"/>
    <property type="molecule type" value="Genomic_DNA"/>
</dbReference>
<evidence type="ECO:0000313" key="1">
    <source>
        <dbReference type="EMBL" id="OFD79252.1"/>
    </source>
</evidence>
<evidence type="ECO:0000313" key="2">
    <source>
        <dbReference type="Proteomes" id="UP000175706"/>
    </source>
</evidence>
<protein>
    <submittedName>
        <fullName evidence="1">Uncharacterized protein</fullName>
    </submittedName>
</protein>
<dbReference type="SUPFAM" id="SSF55729">
    <property type="entry name" value="Acyl-CoA N-acyltransferases (Nat)"/>
    <property type="match status" value="1"/>
</dbReference>
<dbReference type="InterPro" id="IPR016181">
    <property type="entry name" value="Acyl_CoA_acyltransferase"/>
</dbReference>